<dbReference type="HAMAP" id="MF_01837">
    <property type="entry name" value="Kinase_SasA"/>
    <property type="match status" value="1"/>
</dbReference>
<dbReference type="SMART" id="SM01248">
    <property type="entry name" value="KaiB"/>
    <property type="match status" value="1"/>
</dbReference>
<dbReference type="PROSITE" id="PS50109">
    <property type="entry name" value="HIS_KIN"/>
    <property type="match status" value="1"/>
</dbReference>
<dbReference type="NCBIfam" id="NF006800">
    <property type="entry name" value="PRK09303.1"/>
    <property type="match status" value="1"/>
</dbReference>
<evidence type="ECO:0000256" key="1">
    <source>
        <dbReference type="ARBA" id="ARBA00000085"/>
    </source>
</evidence>
<dbReference type="Gene3D" id="3.40.30.10">
    <property type="entry name" value="Glutaredoxin"/>
    <property type="match status" value="1"/>
</dbReference>
<proteinExistence type="inferred from homology"/>
<dbReference type="InterPro" id="IPR004358">
    <property type="entry name" value="Sig_transdc_His_kin-like_C"/>
</dbReference>
<feature type="modified residue" description="Phosphohistidine; by autocatalysis" evidence="9">
    <location>
        <position position="152"/>
    </location>
</feature>
<evidence type="ECO:0000313" key="12">
    <source>
        <dbReference type="Proteomes" id="UP001154265"/>
    </source>
</evidence>
<sequence>MEITPQPPLGFLLFVANRPGDEEEAAEIQSHLYTLDSNFDFDLKIVPIGEQPYLLEEYKLVATPALIKIRPEPRQTLTGRKLIHKVDYWWPRWQREVAEILQADVQKTAASQSDCTMELVRVQDESFKLRRQVEVLEAQLLFKDRIIALLAHELRNPLTALGIALETLETNWSAESGVRLDPGMILRLLTHARNQSQTMGDMITDLLLAARGPSASLNICPRQLDMKQLCQETLEQLRDGFAQKQQQLTSDIPLDAPFVYGDGDRIRQVLINLLDNASKYTPEKGSIHLSLLHRMTQKLQITVCDTGPGIPAEQQEQIFRDTVRLDRDRAIEGYGIGLSLCRQIIQAHYGQIWVDSTLGKGSCFHFTLPVYSSTFR</sequence>
<dbReference type="Pfam" id="PF00512">
    <property type="entry name" value="HisKA"/>
    <property type="match status" value="1"/>
</dbReference>
<dbReference type="Gene3D" id="1.10.287.130">
    <property type="match status" value="1"/>
</dbReference>
<keyword evidence="7 9" id="KW-0902">Two-component regulatory system</keyword>
<evidence type="ECO:0000256" key="6">
    <source>
        <dbReference type="ARBA" id="ARBA00022840"/>
    </source>
</evidence>
<dbReference type="PRINTS" id="PR00344">
    <property type="entry name" value="BCTRLSENSOR"/>
</dbReference>
<evidence type="ECO:0000256" key="4">
    <source>
        <dbReference type="ARBA" id="ARBA00022741"/>
    </source>
</evidence>
<dbReference type="SUPFAM" id="SSF52833">
    <property type="entry name" value="Thioredoxin-like"/>
    <property type="match status" value="1"/>
</dbReference>
<evidence type="ECO:0000256" key="9">
    <source>
        <dbReference type="HAMAP-Rule" id="MF_01837"/>
    </source>
</evidence>
<dbReference type="GO" id="GO:0016301">
    <property type="term" value="F:kinase activity"/>
    <property type="evidence" value="ECO:0007669"/>
    <property type="project" value="UniProtKB-KW"/>
</dbReference>
<feature type="domain" description="Histidine kinase" evidence="10">
    <location>
        <begin position="149"/>
        <end position="372"/>
    </location>
</feature>
<dbReference type="RefSeq" id="WP_277865343.1">
    <property type="nucleotide sequence ID" value="NZ_JAKKUT010000001.1"/>
</dbReference>
<dbReference type="Proteomes" id="UP001154265">
    <property type="component" value="Unassembled WGS sequence"/>
</dbReference>
<evidence type="ECO:0000256" key="7">
    <source>
        <dbReference type="ARBA" id="ARBA00023012"/>
    </source>
</evidence>
<dbReference type="InterPro" id="IPR023527">
    <property type="entry name" value="Kinase_SasA"/>
</dbReference>
<dbReference type="InterPro" id="IPR011649">
    <property type="entry name" value="KaiB_domain"/>
</dbReference>
<comment type="function">
    <text evidence="9">Member of the two-component regulatory system SasA/RpaA involved in genome-wide circadian gene expression. One of several clock output pathways. Participates in the Kai clock protein complex, the main circadian regulator in cyanobacteria, via its interaction with KaiC. KaiC enhances the autophosphorylation activity of SasA, which then transfers its phosphate group to RpaA to activate it. In addition to its output function, recruits fold-shifted KaiB (KaiB(fs)) to KaiC to cooperatively form the KaiB(6):KaiC(6) complex (independent of SasA kinase activity). Required for robustness of the circadian rhythm of gene expression and is involved in clock output, also required for adaptation to light/dark cycles.</text>
</comment>
<dbReference type="CDD" id="cd02978">
    <property type="entry name" value="KaiB_like"/>
    <property type="match status" value="1"/>
</dbReference>
<dbReference type="InterPro" id="IPR036890">
    <property type="entry name" value="HATPase_C_sf"/>
</dbReference>
<dbReference type="InterPro" id="IPR036097">
    <property type="entry name" value="HisK_dim/P_sf"/>
</dbReference>
<comment type="domain">
    <text evidence="9">The N-terminus interacts with KaiC, while the C-terminal histidine kinase domain autophosphorylates and is probably responsible for self-oligomerization. The N-terminal domain stimulates the C-terminus to autophosphorylate.</text>
</comment>
<dbReference type="SUPFAM" id="SSF55874">
    <property type="entry name" value="ATPase domain of HSP90 chaperone/DNA topoisomerase II/histidine kinase"/>
    <property type="match status" value="1"/>
</dbReference>
<dbReference type="PANTHER" id="PTHR43711:SF26">
    <property type="entry name" value="SENSOR HISTIDINE KINASE RCSC"/>
    <property type="match status" value="1"/>
</dbReference>
<dbReference type="InterPro" id="IPR036249">
    <property type="entry name" value="Thioredoxin-like_sf"/>
</dbReference>
<keyword evidence="5 9" id="KW-0418">Kinase</keyword>
<dbReference type="InterPro" id="IPR003661">
    <property type="entry name" value="HisK_dim/P_dom"/>
</dbReference>
<evidence type="ECO:0000256" key="5">
    <source>
        <dbReference type="ARBA" id="ARBA00022777"/>
    </source>
</evidence>
<evidence type="ECO:0000259" key="10">
    <source>
        <dbReference type="PROSITE" id="PS50109"/>
    </source>
</evidence>
<dbReference type="Pfam" id="PF02518">
    <property type="entry name" value="HATPase_c"/>
    <property type="match status" value="1"/>
</dbReference>
<keyword evidence="2 9" id="KW-0597">Phosphoprotein</keyword>
<dbReference type="EC" id="2.7.13.3" evidence="9"/>
<dbReference type="CDD" id="cd00082">
    <property type="entry name" value="HisKA"/>
    <property type="match status" value="1"/>
</dbReference>
<dbReference type="SMART" id="SM00388">
    <property type="entry name" value="HisKA"/>
    <property type="match status" value="1"/>
</dbReference>
<dbReference type="InterPro" id="IPR003594">
    <property type="entry name" value="HATPase_dom"/>
</dbReference>
<dbReference type="InterPro" id="IPR005467">
    <property type="entry name" value="His_kinase_dom"/>
</dbReference>
<comment type="caution">
    <text evidence="11">The sequence shown here is derived from an EMBL/GenBank/DDBJ whole genome shotgun (WGS) entry which is preliminary data.</text>
</comment>
<reference evidence="11" key="2">
    <citation type="submission" date="2022-01" db="EMBL/GenBank/DDBJ databases">
        <authorList>
            <person name="Zivanovic Y."/>
            <person name="Moreira D."/>
            <person name="Lopez-Garcia P."/>
        </authorList>
    </citation>
    <scope>NUCLEOTIDE SEQUENCE</scope>
    <source>
        <strain evidence="11">G9</strain>
    </source>
</reference>
<dbReference type="PANTHER" id="PTHR43711">
    <property type="entry name" value="TWO-COMPONENT HISTIDINE KINASE"/>
    <property type="match status" value="1"/>
</dbReference>
<comment type="catalytic activity">
    <reaction evidence="1 9">
        <text>ATP + protein L-histidine = ADP + protein N-phospho-L-histidine.</text>
        <dbReference type="EC" id="2.7.13.3"/>
    </reaction>
</comment>
<dbReference type="Gene3D" id="3.30.565.10">
    <property type="entry name" value="Histidine kinase-like ATPase, C-terminal domain"/>
    <property type="match status" value="1"/>
</dbReference>
<keyword evidence="3 9" id="KW-0808">Transferase</keyword>
<comment type="subunit">
    <text evidence="9">Homooligomerizes. Interacts with KaiC. Participates in the KaiABC clock complex, whose core is composed of a KaiC homohexamer, 6 KaiB and up to 6 KaiA dimers. SasA and KaiB(fs) compete to bind to KaiC.</text>
</comment>
<keyword evidence="8 9" id="KW-0090">Biological rhythms</keyword>
<dbReference type="InterPro" id="IPR050736">
    <property type="entry name" value="Sensor_HK_Regulatory"/>
</dbReference>
<dbReference type="SUPFAM" id="SSF47384">
    <property type="entry name" value="Homodimeric domain of signal transducing histidine kinase"/>
    <property type="match status" value="1"/>
</dbReference>
<evidence type="ECO:0000256" key="2">
    <source>
        <dbReference type="ARBA" id="ARBA00022553"/>
    </source>
</evidence>
<keyword evidence="4 9" id="KW-0547">Nucleotide-binding</keyword>
<dbReference type="EMBL" id="JAKKUT010000001">
    <property type="protein sequence ID" value="MDG2989418.1"/>
    <property type="molecule type" value="Genomic_DNA"/>
</dbReference>
<gene>
    <name evidence="9" type="primary">sasA</name>
    <name evidence="11" type="ORF">L3556_00505</name>
</gene>
<evidence type="ECO:0000256" key="3">
    <source>
        <dbReference type="ARBA" id="ARBA00022679"/>
    </source>
</evidence>
<reference evidence="11" key="1">
    <citation type="journal article" date="2022" name="Genome Biol. Evol.">
        <title>A New Gene Family Diagnostic for Intracellular Biomineralization of Amorphous Ca Carbonates by Cyanobacteria.</title>
        <authorList>
            <person name="Benzerara K."/>
            <person name="Duprat E."/>
            <person name="Bitard-Feildel T."/>
            <person name="Caumes G."/>
            <person name="Cassier-Chauvat C."/>
            <person name="Chauvat F."/>
            <person name="Dezi M."/>
            <person name="Diop S.I."/>
            <person name="Gaschignard G."/>
            <person name="Gorgen S."/>
            <person name="Gugger M."/>
            <person name="Lopez-Garcia P."/>
            <person name="Millet M."/>
            <person name="Skouri-Panet F."/>
            <person name="Moreira D."/>
            <person name="Callebaut I."/>
        </authorList>
    </citation>
    <scope>NUCLEOTIDE SEQUENCE</scope>
    <source>
        <strain evidence="11">G9</strain>
    </source>
</reference>
<evidence type="ECO:0000256" key="8">
    <source>
        <dbReference type="ARBA" id="ARBA00023108"/>
    </source>
</evidence>
<keyword evidence="6 9" id="KW-0067">ATP-binding</keyword>
<protein>
    <recommendedName>
        <fullName evidence="9">Adaptive-response sensory-kinase SasA</fullName>
        <ecNumber evidence="9">2.7.13.3</ecNumber>
    </recommendedName>
    <alternativeName>
        <fullName evidence="9">Sensor histidine kinase SasA</fullName>
    </alternativeName>
</protein>
<accession>A0ABT6EWC1</accession>
<dbReference type="SMART" id="SM00387">
    <property type="entry name" value="HATPase_c"/>
    <property type="match status" value="1"/>
</dbReference>
<evidence type="ECO:0000313" key="11">
    <source>
        <dbReference type="EMBL" id="MDG2989418.1"/>
    </source>
</evidence>
<keyword evidence="12" id="KW-1185">Reference proteome</keyword>
<organism evidence="11 12">
    <name type="scientific">Candidatus Synechococcus calcipolaris G9</name>
    <dbReference type="NCBI Taxonomy" id="1497997"/>
    <lineage>
        <taxon>Bacteria</taxon>
        <taxon>Bacillati</taxon>
        <taxon>Cyanobacteriota</taxon>
        <taxon>Cyanophyceae</taxon>
        <taxon>Synechococcales</taxon>
        <taxon>Synechococcaceae</taxon>
        <taxon>Synechococcus</taxon>
    </lineage>
</organism>
<dbReference type="Pfam" id="PF07689">
    <property type="entry name" value="KaiB"/>
    <property type="match status" value="1"/>
</dbReference>
<name>A0ABT6EWC1_9SYNE</name>